<evidence type="ECO:0000256" key="3">
    <source>
        <dbReference type="ARBA" id="ARBA00022729"/>
    </source>
</evidence>
<evidence type="ECO:0000313" key="8">
    <source>
        <dbReference type="Proteomes" id="UP001223261"/>
    </source>
</evidence>
<dbReference type="RefSeq" id="WP_282862784.1">
    <property type="nucleotide sequence ID" value="NZ_CP118848.1"/>
</dbReference>
<comment type="subcellular location">
    <subcellularLocation>
        <location evidence="1">Secreted</location>
    </subcellularLocation>
</comment>
<dbReference type="AlphaFoldDB" id="A0AAX3W7T6"/>
<evidence type="ECO:0000256" key="4">
    <source>
        <dbReference type="ARBA" id="ARBA00093777"/>
    </source>
</evidence>
<proteinExistence type="inferred from homology"/>
<reference evidence="7" key="1">
    <citation type="journal article" date="2023" name="Antibiotics">
        <title>Prevalence and Molecular Characterization of Methicillin-Resistant Staphylococci (MRS) and Mammaliicocci (MRM) in Dromedary Camels from Algeria: First Detection of SCCmec-mecC Hybrid in Methicillin-Resistant Mammaliicoccus lentus.</title>
        <authorList>
            <person name="Belhout C."/>
            <person name="Boyen F."/>
            <person name="Vereecke N."/>
            <person name="Theuns S."/>
            <person name="Taibi N."/>
            <person name="Stegger M."/>
            <person name="de la Fe-Rodriguez P.Y."/>
            <person name="Bouayad L."/>
            <person name="Elgroud R."/>
            <person name="Butaye P."/>
        </authorList>
    </citation>
    <scope>NUCLEOTIDE SEQUENCE</scope>
    <source>
        <strain evidence="7">7048</strain>
    </source>
</reference>
<dbReference type="Proteomes" id="UP001223261">
    <property type="component" value="Chromosome"/>
</dbReference>
<sequence length="173" mass="19293">MKKMIKLAISGGIAATVLFSMATTQLTSIEGNTAEAAVTPWYNYQGTTGHDGRFILDKNFKNAVKYNNVTINGYHVYASAKNANSYQKYTKPVKVHDQTMMKFDKNKAIQAVFPVRKQHISENQLVKVWGKGNVKTSKNGKSIYYTLKGNNIKFDLQNGYVTKVSLGTIISNK</sequence>
<organism evidence="7 8">
    <name type="scientific">Mammaliicoccus lentus</name>
    <name type="common">Staphylococcus lentus</name>
    <dbReference type="NCBI Taxonomy" id="42858"/>
    <lineage>
        <taxon>Bacteria</taxon>
        <taxon>Bacillati</taxon>
        <taxon>Bacillota</taxon>
        <taxon>Bacilli</taxon>
        <taxon>Bacillales</taxon>
        <taxon>Staphylococcaceae</taxon>
        <taxon>Mammaliicoccus</taxon>
    </lineage>
</organism>
<dbReference type="InterPro" id="IPR058086">
    <property type="entry name" value="IsaB"/>
</dbReference>
<feature type="signal peptide" evidence="6">
    <location>
        <begin position="1"/>
        <end position="22"/>
    </location>
</feature>
<gene>
    <name evidence="7" type="ORF">PYH69_04865</name>
</gene>
<comment type="similarity">
    <text evidence="4">Belongs to the IsaB family.</text>
</comment>
<evidence type="ECO:0000256" key="6">
    <source>
        <dbReference type="SAM" id="SignalP"/>
    </source>
</evidence>
<evidence type="ECO:0000256" key="2">
    <source>
        <dbReference type="ARBA" id="ARBA00022525"/>
    </source>
</evidence>
<protein>
    <recommendedName>
        <fullName evidence="5">Immunodominant staphylococcal antigen B</fullName>
    </recommendedName>
</protein>
<keyword evidence="2" id="KW-0964">Secreted</keyword>
<evidence type="ECO:0000313" key="7">
    <source>
        <dbReference type="EMBL" id="WHI60966.1"/>
    </source>
</evidence>
<dbReference type="EMBL" id="CP118848">
    <property type="protein sequence ID" value="WHI60966.1"/>
    <property type="molecule type" value="Genomic_DNA"/>
</dbReference>
<feature type="chain" id="PRO_5043533757" description="Immunodominant staphylococcal antigen B" evidence="6">
    <location>
        <begin position="23"/>
        <end position="173"/>
    </location>
</feature>
<accession>A0AAX3W7T6</accession>
<evidence type="ECO:0000256" key="1">
    <source>
        <dbReference type="ARBA" id="ARBA00004613"/>
    </source>
</evidence>
<name>A0AAX3W7T6_MAMLE</name>
<keyword evidence="3 6" id="KW-0732">Signal</keyword>
<dbReference type="NCBIfam" id="NF047686">
    <property type="entry name" value="IsaB_fam"/>
    <property type="match status" value="1"/>
</dbReference>
<evidence type="ECO:0000256" key="5">
    <source>
        <dbReference type="ARBA" id="ARBA00093792"/>
    </source>
</evidence>